<dbReference type="GO" id="GO:0031514">
    <property type="term" value="C:motile cilium"/>
    <property type="evidence" value="ECO:0007669"/>
    <property type="project" value="InterPro"/>
</dbReference>
<dbReference type="Pfam" id="PF05149">
    <property type="entry name" value="Flagellar_rod"/>
    <property type="match status" value="1"/>
</dbReference>
<protein>
    <submittedName>
        <fullName evidence="6">Paraflagellar rod protein 5</fullName>
    </submittedName>
</protein>
<dbReference type="PANTHER" id="PTHR34732">
    <property type="entry name" value="69 KDA PARAFLAGELLAR ROD PROTEIN-RELATED"/>
    <property type="match status" value="1"/>
</dbReference>
<keyword evidence="7" id="KW-1185">Reference proteome</keyword>
<reference evidence="6 7" key="1">
    <citation type="journal article" date="2021" name="MBio">
        <title>A New Model Trypanosomatid, Novymonas esmeraldas: Genomic Perception of Its 'Candidatus Pandoraea novymonadis' Endosymbiont.</title>
        <authorList>
            <person name="Zakharova A."/>
            <person name="Saura A."/>
            <person name="Butenko A."/>
            <person name="Podesvova L."/>
            <person name="Warmusova S."/>
            <person name="Kostygov A.Y."/>
            <person name="Nenarokova A."/>
            <person name="Lukes J."/>
            <person name="Opperdoes F.R."/>
            <person name="Yurchenko V."/>
        </authorList>
    </citation>
    <scope>NUCLEOTIDE SEQUENCE [LARGE SCALE GENOMIC DNA]</scope>
    <source>
        <strain evidence="6 7">E262AT.01</strain>
    </source>
</reference>
<feature type="coiled-coil region" evidence="3">
    <location>
        <begin position="261"/>
        <end position="295"/>
    </location>
</feature>
<feature type="coiled-coil region" evidence="3">
    <location>
        <begin position="336"/>
        <end position="387"/>
    </location>
</feature>
<dbReference type="InterPro" id="IPR007824">
    <property type="entry name" value="Flagellar_rod"/>
</dbReference>
<evidence type="ECO:0000313" key="6">
    <source>
        <dbReference type="EMBL" id="KAK7195948.1"/>
    </source>
</evidence>
<dbReference type="SUPFAM" id="SSF50044">
    <property type="entry name" value="SH3-domain"/>
    <property type="match status" value="1"/>
</dbReference>
<feature type="region of interest" description="Disordered" evidence="4">
    <location>
        <begin position="577"/>
        <end position="616"/>
    </location>
</feature>
<proteinExistence type="predicted"/>
<name>A0AAW0ETC2_9TRYP</name>
<comment type="caution">
    <text evidence="6">The sequence shown here is derived from an EMBL/GenBank/DDBJ whole genome shotgun (WGS) entry which is preliminary data.</text>
</comment>
<dbReference type="GO" id="GO:0005516">
    <property type="term" value="F:calmodulin binding"/>
    <property type="evidence" value="ECO:0007669"/>
    <property type="project" value="InterPro"/>
</dbReference>
<dbReference type="Gene3D" id="2.30.30.40">
    <property type="entry name" value="SH3 Domains"/>
    <property type="match status" value="1"/>
</dbReference>
<evidence type="ECO:0000256" key="3">
    <source>
        <dbReference type="SAM" id="Coils"/>
    </source>
</evidence>
<dbReference type="PROSITE" id="PS50002">
    <property type="entry name" value="SH3"/>
    <property type="match status" value="1"/>
</dbReference>
<organism evidence="6 7">
    <name type="scientific">Novymonas esmeraldas</name>
    <dbReference type="NCBI Taxonomy" id="1808958"/>
    <lineage>
        <taxon>Eukaryota</taxon>
        <taxon>Discoba</taxon>
        <taxon>Euglenozoa</taxon>
        <taxon>Kinetoplastea</taxon>
        <taxon>Metakinetoplastina</taxon>
        <taxon>Trypanosomatida</taxon>
        <taxon>Trypanosomatidae</taxon>
        <taxon>Novymonas</taxon>
    </lineage>
</organism>
<dbReference type="Pfam" id="PF14604">
    <property type="entry name" value="SH3_9"/>
    <property type="match status" value="1"/>
</dbReference>
<evidence type="ECO:0000259" key="5">
    <source>
        <dbReference type="PROSITE" id="PS50002"/>
    </source>
</evidence>
<accession>A0AAW0ETC2</accession>
<evidence type="ECO:0000256" key="2">
    <source>
        <dbReference type="PROSITE-ProRule" id="PRU00192"/>
    </source>
</evidence>
<dbReference type="Proteomes" id="UP001430356">
    <property type="component" value="Unassembled WGS sequence"/>
</dbReference>
<gene>
    <name evidence="6" type="ORF">NESM_000527900</name>
</gene>
<sequence length="787" mass="88092">MTATVSLFERNKRVYLEEESKLQSIVCSDQFLRTFQTWLDQSISQLDFQYERCEQQLSELQQHVTVPKGAFWNSKAVIEHCNLHMGERRLVRRDKELDGDQHAELPAVIQLVSTLQQTKSHSFITPRQRRFIEECEAELKSVVFEPRDLVFITNALQTKLIDDGNTRGVFGDLTSFQNTIEELSPDIDQCEQLLEASIANGEMGLAEDISRRQLDVYEHILRLITDQYPVISNYYSESRNSDRRRRWAVFRMADRDISAVIEAKHRQIEACEEDMQKIEEQMANYNADDAQQRRRYEADRAESDEFLLQNKEKQQSVWNRIFALFQELQTCSSELTTLAQQRRKEVERRLQMEEREAGRRSGHESFLQAAAEHAQRLQDTIDNAAAARGVAAALNDFVLDGCDNIAAKYDKQQNALGEMLRLVQQHHFKRFSDYYIAASRYLYRKERRLEQMDAEMLANDMHREVLSDTLDPQAKDYAEANQRLSLRRHEVAQEVMHIRHKLERAERAVTPTLRSLDFAGVAYVHPRTIVEKMNLSRWSTMLDYRTLVNPGSDPSAAVVREAMAIDELRGQLDLQKMSTRSQHRHQQLQRSGGGGDAAAPHTRGSAVHGSGGGGTAVSAAGIRSTVAGASSSARTSTPGFVGRVQAMVRADGGRAAAGGAQSSLAAKSATGGAAASVSASRPVVHATADVPGGDGVVVINTSAAAAAASSAAAPPPPPPTHMEGATFHALFNYRARAPDELTFEAGQHIICISRAPEEGWFRGVCNQRTGLFPINYVEPLREAPVTR</sequence>
<dbReference type="PRINTS" id="PR00452">
    <property type="entry name" value="SH3DOMAIN"/>
</dbReference>
<keyword evidence="3" id="KW-0175">Coiled coil</keyword>
<evidence type="ECO:0000256" key="4">
    <source>
        <dbReference type="SAM" id="MobiDB-lite"/>
    </source>
</evidence>
<evidence type="ECO:0000313" key="7">
    <source>
        <dbReference type="Proteomes" id="UP001430356"/>
    </source>
</evidence>
<keyword evidence="1 2" id="KW-0728">SH3 domain</keyword>
<dbReference type="InterPro" id="IPR001452">
    <property type="entry name" value="SH3_domain"/>
</dbReference>
<dbReference type="PANTHER" id="PTHR34732:SF5">
    <property type="entry name" value="ROD PROTEIN, PUTATIVE-RELATED"/>
    <property type="match status" value="1"/>
</dbReference>
<dbReference type="SMART" id="SM00326">
    <property type="entry name" value="SH3"/>
    <property type="match status" value="1"/>
</dbReference>
<feature type="domain" description="SH3" evidence="5">
    <location>
        <begin position="722"/>
        <end position="782"/>
    </location>
</feature>
<dbReference type="InterPro" id="IPR036028">
    <property type="entry name" value="SH3-like_dom_sf"/>
</dbReference>
<evidence type="ECO:0000256" key="1">
    <source>
        <dbReference type="ARBA" id="ARBA00022443"/>
    </source>
</evidence>
<dbReference type="EMBL" id="JAECZO010000065">
    <property type="protein sequence ID" value="KAK7195948.1"/>
    <property type="molecule type" value="Genomic_DNA"/>
</dbReference>
<dbReference type="AlphaFoldDB" id="A0AAW0ETC2"/>
<dbReference type="InterPro" id="IPR053120">
    <property type="entry name" value="PFR_Component"/>
</dbReference>